<dbReference type="PANTHER" id="PTHR12693:SF3">
    <property type="entry name" value="MENIN"/>
    <property type="match status" value="1"/>
</dbReference>
<keyword evidence="8" id="KW-0804">Transcription</keyword>
<reference evidence="11" key="1">
    <citation type="submission" date="2025-08" db="UniProtKB">
        <authorList>
            <consortium name="Ensembl"/>
        </authorList>
    </citation>
    <scope>IDENTIFICATION</scope>
</reference>
<dbReference type="AlphaFoldDB" id="S4REI0"/>
<feature type="region of interest" description="Disordered" evidence="10">
    <location>
        <begin position="156"/>
        <end position="253"/>
    </location>
</feature>
<dbReference type="GO" id="GO:0000785">
    <property type="term" value="C:chromatin"/>
    <property type="evidence" value="ECO:0007669"/>
    <property type="project" value="TreeGrafter"/>
</dbReference>
<evidence type="ECO:0000256" key="4">
    <source>
        <dbReference type="ARBA" id="ARBA00022553"/>
    </source>
</evidence>
<dbReference type="Pfam" id="PF05053">
    <property type="entry name" value="Menin"/>
    <property type="match status" value="2"/>
</dbReference>
<dbReference type="GO" id="GO:0000976">
    <property type="term" value="F:transcription cis-regulatory region binding"/>
    <property type="evidence" value="ECO:0007669"/>
    <property type="project" value="TreeGrafter"/>
</dbReference>
<evidence type="ECO:0000256" key="7">
    <source>
        <dbReference type="ARBA" id="ARBA00023125"/>
    </source>
</evidence>
<dbReference type="GO" id="GO:0035097">
    <property type="term" value="C:histone methyltransferase complex"/>
    <property type="evidence" value="ECO:0007669"/>
    <property type="project" value="TreeGrafter"/>
</dbReference>
<feature type="compositionally biased region" description="Low complexity" evidence="10">
    <location>
        <begin position="188"/>
        <end position="203"/>
    </location>
</feature>
<keyword evidence="9" id="KW-0539">Nucleus</keyword>
<organism evidence="11">
    <name type="scientific">Petromyzon marinus</name>
    <name type="common">Sea lamprey</name>
    <dbReference type="NCBI Taxonomy" id="7757"/>
    <lineage>
        <taxon>Eukaryota</taxon>
        <taxon>Metazoa</taxon>
        <taxon>Chordata</taxon>
        <taxon>Craniata</taxon>
        <taxon>Vertebrata</taxon>
        <taxon>Cyclostomata</taxon>
        <taxon>Hyperoartia</taxon>
        <taxon>Petromyzontiformes</taxon>
        <taxon>Petromyzontidae</taxon>
        <taxon>Petromyzon</taxon>
    </lineage>
</organism>
<keyword evidence="4" id="KW-0597">Phosphoprotein</keyword>
<keyword evidence="7" id="KW-0238">DNA-binding</keyword>
<dbReference type="STRING" id="7757.ENSPMAP00000003612"/>
<evidence type="ECO:0000256" key="2">
    <source>
        <dbReference type="ARBA" id="ARBA00021162"/>
    </source>
</evidence>
<keyword evidence="5" id="KW-0156">Chromatin regulator</keyword>
<proteinExistence type="predicted"/>
<protein>
    <recommendedName>
        <fullName evidence="2">Menin</fullName>
    </recommendedName>
</protein>
<feature type="region of interest" description="Disordered" evidence="10">
    <location>
        <begin position="290"/>
        <end position="319"/>
    </location>
</feature>
<name>S4REI0_PETMA</name>
<reference evidence="11" key="2">
    <citation type="submission" date="2025-09" db="UniProtKB">
        <authorList>
            <consortium name="Ensembl"/>
        </authorList>
    </citation>
    <scope>IDENTIFICATION</scope>
</reference>
<dbReference type="GeneTree" id="ENSGT00390000014237"/>
<dbReference type="HOGENOM" id="CLU_873024_0_0_1"/>
<keyword evidence="3" id="KW-0678">Repressor</keyword>
<sequence length="319" mass="34017">QAIGTAQKFYRNQHVYPYLYLASFHQRHRHLRSALQAWGEAASVVQTYNYNREDEEIYKEFFDIANDVIPSLLKEMASSEEEVEAEGSEGKDGAVGAAGKATGLHDPWAFAHLLRFYDGICKWEEGSTTPVLHVGWATFLVQSVSRFDSKARQLVTVESQDPESDSDESQEEAGAREDGVRAAGGKKGAATAAAATASAASARGGRDEAAASRRVSRQNSGDAAPPAPSEDGDRAATCHQQLPPPVPTATGNPGLALLSEKMKGMKELFVSAKLNTSAIKLQLTAQSQVQMGKRAKPAGGGGAGDYASPAAGKRQRKLV</sequence>
<keyword evidence="6" id="KW-0805">Transcription regulation</keyword>
<dbReference type="InterPro" id="IPR007747">
    <property type="entry name" value="Menin"/>
</dbReference>
<evidence type="ECO:0000256" key="10">
    <source>
        <dbReference type="SAM" id="MobiDB-lite"/>
    </source>
</evidence>
<dbReference type="GO" id="GO:0006357">
    <property type="term" value="P:regulation of transcription by RNA polymerase II"/>
    <property type="evidence" value="ECO:0007669"/>
    <property type="project" value="TreeGrafter"/>
</dbReference>
<dbReference type="GO" id="GO:0008285">
    <property type="term" value="P:negative regulation of cell population proliferation"/>
    <property type="evidence" value="ECO:0007669"/>
    <property type="project" value="TreeGrafter"/>
</dbReference>
<comment type="subcellular location">
    <subcellularLocation>
        <location evidence="1">Nucleus</location>
    </subcellularLocation>
</comment>
<dbReference type="GO" id="GO:0000403">
    <property type="term" value="F:Y-form DNA binding"/>
    <property type="evidence" value="ECO:0007669"/>
    <property type="project" value="TreeGrafter"/>
</dbReference>
<evidence type="ECO:0000313" key="11">
    <source>
        <dbReference type="Ensembl" id="ENSPMAP00000003612.1"/>
    </source>
</evidence>
<dbReference type="GO" id="GO:0006325">
    <property type="term" value="P:chromatin organization"/>
    <property type="evidence" value="ECO:0007669"/>
    <property type="project" value="UniProtKB-KW"/>
</dbReference>
<feature type="region of interest" description="Disordered" evidence="10">
    <location>
        <begin position="79"/>
        <end position="98"/>
    </location>
</feature>
<evidence type="ECO:0000256" key="9">
    <source>
        <dbReference type="ARBA" id="ARBA00023242"/>
    </source>
</evidence>
<evidence type="ECO:0000256" key="5">
    <source>
        <dbReference type="ARBA" id="ARBA00022853"/>
    </source>
</evidence>
<dbReference type="PANTHER" id="PTHR12693">
    <property type="entry name" value="MENIN"/>
    <property type="match status" value="1"/>
</dbReference>
<accession>S4REI0</accession>
<evidence type="ECO:0000256" key="8">
    <source>
        <dbReference type="ARBA" id="ARBA00023163"/>
    </source>
</evidence>
<dbReference type="GO" id="GO:0045786">
    <property type="term" value="P:negative regulation of cell cycle"/>
    <property type="evidence" value="ECO:0007669"/>
    <property type="project" value="TreeGrafter"/>
</dbReference>
<evidence type="ECO:0000256" key="6">
    <source>
        <dbReference type="ARBA" id="ARBA00023015"/>
    </source>
</evidence>
<evidence type="ECO:0000256" key="3">
    <source>
        <dbReference type="ARBA" id="ARBA00022491"/>
    </source>
</evidence>
<dbReference type="GO" id="GO:0003682">
    <property type="term" value="F:chromatin binding"/>
    <property type="evidence" value="ECO:0007669"/>
    <property type="project" value="TreeGrafter"/>
</dbReference>
<feature type="compositionally biased region" description="Acidic residues" evidence="10">
    <location>
        <begin position="160"/>
        <end position="171"/>
    </location>
</feature>
<dbReference type="Ensembl" id="ENSPMAT00000003627.1">
    <property type="protein sequence ID" value="ENSPMAP00000003612.1"/>
    <property type="gene ID" value="ENSPMAG00000003316.1"/>
</dbReference>
<evidence type="ECO:0000256" key="1">
    <source>
        <dbReference type="ARBA" id="ARBA00004123"/>
    </source>
</evidence>